<dbReference type="EMBL" id="JBHLWM010000003">
    <property type="protein sequence ID" value="MFC0240211.1"/>
    <property type="molecule type" value="Genomic_DNA"/>
</dbReference>
<organism evidence="2 3">
    <name type="scientific">Rhodopseudomonas telluris</name>
    <dbReference type="NCBI Taxonomy" id="644215"/>
    <lineage>
        <taxon>Bacteria</taxon>
        <taxon>Pseudomonadati</taxon>
        <taxon>Pseudomonadota</taxon>
        <taxon>Alphaproteobacteria</taxon>
        <taxon>Hyphomicrobiales</taxon>
        <taxon>Nitrobacteraceae</taxon>
        <taxon>Rhodopseudomonas</taxon>
    </lineage>
</organism>
<proteinExistence type="predicted"/>
<feature type="region of interest" description="Disordered" evidence="1">
    <location>
        <begin position="1"/>
        <end position="42"/>
    </location>
</feature>
<keyword evidence="3" id="KW-1185">Reference proteome</keyword>
<evidence type="ECO:0000313" key="2">
    <source>
        <dbReference type="EMBL" id="MFC0240211.1"/>
    </source>
</evidence>
<evidence type="ECO:0000313" key="3">
    <source>
        <dbReference type="Proteomes" id="UP001589775"/>
    </source>
</evidence>
<dbReference type="Proteomes" id="UP001589775">
    <property type="component" value="Unassembled WGS sequence"/>
</dbReference>
<dbReference type="RefSeq" id="WP_378385873.1">
    <property type="nucleotide sequence ID" value="NZ_JBHLWM010000003.1"/>
</dbReference>
<comment type="caution">
    <text evidence="2">The sequence shown here is derived from an EMBL/GenBank/DDBJ whole genome shotgun (WGS) entry which is preliminary data.</text>
</comment>
<accession>A0ABV6EPR3</accession>
<sequence length="164" mass="17771">MIEQQAERIRETEAQLQQQTRDAESSRAATRDAEAAARSLREEVAPQQRALAALQDRLASAETEFAAERARLLERIMRAEGRVAEADGELRRLRGQLAPLGRSHAVVAVETLRLLRGQFDALAQELQRGGDLVSGAMCQVGICAIDQTLAARSAPSAAAVRQSA</sequence>
<name>A0ABV6EPR3_9BRAD</name>
<evidence type="ECO:0000256" key="1">
    <source>
        <dbReference type="SAM" id="MobiDB-lite"/>
    </source>
</evidence>
<gene>
    <name evidence="2" type="ORF">ACFFJ6_07015</name>
</gene>
<feature type="compositionally biased region" description="Basic and acidic residues" evidence="1">
    <location>
        <begin position="21"/>
        <end position="42"/>
    </location>
</feature>
<reference evidence="2 3" key="1">
    <citation type="submission" date="2024-09" db="EMBL/GenBank/DDBJ databases">
        <authorList>
            <person name="Sun Q."/>
            <person name="Mori K."/>
        </authorList>
    </citation>
    <scope>NUCLEOTIDE SEQUENCE [LARGE SCALE GENOMIC DNA]</scope>
    <source>
        <strain evidence="2 3">KCTC 23279</strain>
    </source>
</reference>
<feature type="compositionally biased region" description="Basic and acidic residues" evidence="1">
    <location>
        <begin position="1"/>
        <end position="13"/>
    </location>
</feature>
<protein>
    <submittedName>
        <fullName evidence="2">Uncharacterized protein</fullName>
    </submittedName>
</protein>
<dbReference type="Gene3D" id="1.10.287.1490">
    <property type="match status" value="1"/>
</dbReference>